<gene>
    <name evidence="3" type="ORF">FB463_000558</name>
    <name evidence="2" type="ORF">FFA01_21890</name>
</gene>
<dbReference type="EMBL" id="BJUV01000022">
    <property type="protein sequence ID" value="GEK83880.1"/>
    <property type="molecule type" value="Genomic_DNA"/>
</dbReference>
<dbReference type="RefSeq" id="WP_146856042.1">
    <property type="nucleotide sequence ID" value="NZ_BAAAHR010000002.1"/>
</dbReference>
<evidence type="ECO:0000313" key="3">
    <source>
        <dbReference type="EMBL" id="MBA8812334.1"/>
    </source>
</evidence>
<organism evidence="3 5">
    <name type="scientific">Frigoribacterium faeni</name>
    <dbReference type="NCBI Taxonomy" id="145483"/>
    <lineage>
        <taxon>Bacteria</taxon>
        <taxon>Bacillati</taxon>
        <taxon>Actinomycetota</taxon>
        <taxon>Actinomycetes</taxon>
        <taxon>Micrococcales</taxon>
        <taxon>Microbacteriaceae</taxon>
        <taxon>Frigoribacterium</taxon>
    </lineage>
</organism>
<sequence>MSGTGENDPGTPTDRSTAPRRPALLWVLVVLLAAEFAVVAAAAGYLLVELVVAQPSSYASAVAVLVLTLIAAAWIGSIVVGTLRGRAWIRGAAIVWQVLQFAVGIGSLQGAFANASIGLWLIVPAVVVVVLLLVPQVVAATSRRDDVPPRTY</sequence>
<dbReference type="Proteomes" id="UP000321154">
    <property type="component" value="Unassembled WGS sequence"/>
</dbReference>
<comment type="caution">
    <text evidence="3">The sequence shown here is derived from an EMBL/GenBank/DDBJ whole genome shotgun (WGS) entry which is preliminary data.</text>
</comment>
<dbReference type="Proteomes" id="UP000522688">
    <property type="component" value="Unassembled WGS sequence"/>
</dbReference>
<keyword evidence="1" id="KW-0472">Membrane</keyword>
<keyword evidence="4" id="KW-1185">Reference proteome</keyword>
<keyword evidence="1" id="KW-0812">Transmembrane</keyword>
<keyword evidence="1" id="KW-1133">Transmembrane helix</keyword>
<name>A0A7W3JGB8_9MICO</name>
<feature type="transmembrane region" description="Helical" evidence="1">
    <location>
        <begin position="23"/>
        <end position="46"/>
    </location>
</feature>
<dbReference type="EMBL" id="JACGWW010000001">
    <property type="protein sequence ID" value="MBA8812334.1"/>
    <property type="molecule type" value="Genomic_DNA"/>
</dbReference>
<evidence type="ECO:0008006" key="6">
    <source>
        <dbReference type="Google" id="ProtNLM"/>
    </source>
</evidence>
<evidence type="ECO:0000256" key="1">
    <source>
        <dbReference type="SAM" id="Phobius"/>
    </source>
</evidence>
<evidence type="ECO:0000313" key="5">
    <source>
        <dbReference type="Proteomes" id="UP000522688"/>
    </source>
</evidence>
<reference evidence="2 4" key="1">
    <citation type="submission" date="2019-07" db="EMBL/GenBank/DDBJ databases">
        <title>Whole genome shotgun sequence of Frigoribacterium faeni NBRC 103066.</title>
        <authorList>
            <person name="Hosoyama A."/>
            <person name="Uohara A."/>
            <person name="Ohji S."/>
            <person name="Ichikawa N."/>
        </authorList>
    </citation>
    <scope>NUCLEOTIDE SEQUENCE [LARGE SCALE GENOMIC DNA]</scope>
    <source>
        <strain evidence="2 4">NBRC 103066</strain>
    </source>
</reference>
<dbReference type="OrthoDB" id="5125140at2"/>
<evidence type="ECO:0000313" key="2">
    <source>
        <dbReference type="EMBL" id="GEK83880.1"/>
    </source>
</evidence>
<feature type="transmembrane region" description="Helical" evidence="1">
    <location>
        <begin position="58"/>
        <end position="80"/>
    </location>
</feature>
<feature type="transmembrane region" description="Helical" evidence="1">
    <location>
        <begin position="111"/>
        <end position="134"/>
    </location>
</feature>
<evidence type="ECO:0000313" key="4">
    <source>
        <dbReference type="Proteomes" id="UP000321154"/>
    </source>
</evidence>
<proteinExistence type="predicted"/>
<reference evidence="3 5" key="2">
    <citation type="submission" date="2020-07" db="EMBL/GenBank/DDBJ databases">
        <title>Sequencing the genomes of 1000 actinobacteria strains.</title>
        <authorList>
            <person name="Klenk H.-P."/>
        </authorList>
    </citation>
    <scope>NUCLEOTIDE SEQUENCE [LARGE SCALE GENOMIC DNA]</scope>
    <source>
        <strain evidence="3 5">DSM 10309</strain>
    </source>
</reference>
<protein>
    <recommendedName>
        <fullName evidence="6">Histidine kinase</fullName>
    </recommendedName>
</protein>
<dbReference type="AlphaFoldDB" id="A0A7W3JGB8"/>
<feature type="transmembrane region" description="Helical" evidence="1">
    <location>
        <begin position="87"/>
        <end position="105"/>
    </location>
</feature>
<accession>A0A7W3JGB8</accession>